<evidence type="ECO:0000256" key="2">
    <source>
        <dbReference type="ARBA" id="ARBA00023155"/>
    </source>
</evidence>
<feature type="compositionally biased region" description="Low complexity" evidence="6">
    <location>
        <begin position="61"/>
        <end position="78"/>
    </location>
</feature>
<evidence type="ECO:0000259" key="7">
    <source>
        <dbReference type="PROSITE" id="PS50071"/>
    </source>
</evidence>
<dbReference type="PROSITE" id="PS50071">
    <property type="entry name" value="HOMEOBOX_2"/>
    <property type="match status" value="1"/>
</dbReference>
<dbReference type="EMBL" id="CP144108">
    <property type="protein sequence ID" value="WWC92825.1"/>
    <property type="molecule type" value="Genomic_DNA"/>
</dbReference>
<feature type="region of interest" description="Disordered" evidence="6">
    <location>
        <begin position="1"/>
        <end position="140"/>
    </location>
</feature>
<name>A0AAX4K7M8_9TREE</name>
<feature type="domain" description="Homeobox" evidence="7">
    <location>
        <begin position="386"/>
        <end position="446"/>
    </location>
</feature>
<evidence type="ECO:0000256" key="3">
    <source>
        <dbReference type="ARBA" id="ARBA00023242"/>
    </source>
</evidence>
<evidence type="ECO:0000256" key="1">
    <source>
        <dbReference type="ARBA" id="ARBA00023125"/>
    </source>
</evidence>
<gene>
    <name evidence="8" type="ORF">L201_007784</name>
</gene>
<feature type="compositionally biased region" description="Polar residues" evidence="6">
    <location>
        <begin position="9"/>
        <end position="27"/>
    </location>
</feature>
<reference evidence="8 9" key="1">
    <citation type="submission" date="2024-01" db="EMBL/GenBank/DDBJ databases">
        <title>Comparative genomics of Cryptococcus and Kwoniella reveals pathogenesis evolution and contrasting modes of karyotype evolution via chromosome fusion or intercentromeric recombination.</title>
        <authorList>
            <person name="Coelho M.A."/>
            <person name="David-Palma M."/>
            <person name="Shea T."/>
            <person name="Bowers K."/>
            <person name="McGinley-Smith S."/>
            <person name="Mohammad A.W."/>
            <person name="Gnirke A."/>
            <person name="Yurkov A.M."/>
            <person name="Nowrousian M."/>
            <person name="Sun S."/>
            <person name="Cuomo C.A."/>
            <person name="Heitman J."/>
        </authorList>
    </citation>
    <scope>NUCLEOTIDE SEQUENCE [LARGE SCALE GENOMIC DNA]</scope>
    <source>
        <strain evidence="8 9">CBS 6074</strain>
    </source>
</reference>
<evidence type="ECO:0000256" key="5">
    <source>
        <dbReference type="RuleBase" id="RU000682"/>
    </source>
</evidence>
<dbReference type="AlphaFoldDB" id="A0AAX4K7M8"/>
<evidence type="ECO:0000313" key="8">
    <source>
        <dbReference type="EMBL" id="WWC92825.1"/>
    </source>
</evidence>
<keyword evidence="3 4" id="KW-0539">Nucleus</keyword>
<dbReference type="SMART" id="SM00389">
    <property type="entry name" value="HOX"/>
    <property type="match status" value="1"/>
</dbReference>
<dbReference type="Proteomes" id="UP001355207">
    <property type="component" value="Chromosome 11"/>
</dbReference>
<keyword evidence="1 4" id="KW-0238">DNA-binding</keyword>
<sequence>MVEHRDQIIASSPEISPKTPTMMTSPSMKKVKELHARSRSASQDQHHSLIPPPKGLAALLSTSPPDSPISIRSISHSPENQRQTQKPAATPYHPYRSPPQTLPHLSSAPPNQRSYRNLPRLKTSPITYPRIPSSSSPDNDVEAFKSDAILTTKSQRHDPFASAQLISPAKVKRSYWRTSPISDADKTQQRNLPSLSSLQIGHKTSTYPTPISNFSQKGFSIPDRVQIIHTRHRSDEHRESNIPRPLAHVRHPSSGQLRSMQHHELSASRTPDPSSASLIAMQSYGQPLAYRRQLSSHHNALPRPHWAAPPPPPPSASHIRVYVNSHQYSRNPEQPSRPNLRIRPYASPRYDLPGCSTGGQGGRGIPQCNVERESVFASPLSGMSPGDFKAPRKRADGSQLSLLNDVFGRTAYPCTEERDELARTLGMTSRSVQIWFQNRRRAVKVDAQSAVQRAEAEVEKQTLIRGPIPSIPRPHTSHSRVGSEGGMINVGAQQIYHHHQMSSTPQKAIDLLPGGMPSYSNKQPLFSRDSCMGFRGKKHTGL</sequence>
<feature type="region of interest" description="Disordered" evidence="6">
    <location>
        <begin position="231"/>
        <end position="275"/>
    </location>
</feature>
<dbReference type="InterPro" id="IPR009057">
    <property type="entry name" value="Homeodomain-like_sf"/>
</dbReference>
<dbReference type="Gene3D" id="1.10.10.60">
    <property type="entry name" value="Homeodomain-like"/>
    <property type="match status" value="1"/>
</dbReference>
<evidence type="ECO:0000256" key="6">
    <source>
        <dbReference type="SAM" id="MobiDB-lite"/>
    </source>
</evidence>
<dbReference type="RefSeq" id="XP_066079587.1">
    <property type="nucleotide sequence ID" value="XM_066223490.1"/>
</dbReference>
<dbReference type="PROSITE" id="PS00027">
    <property type="entry name" value="HOMEOBOX_1"/>
    <property type="match status" value="1"/>
</dbReference>
<keyword evidence="2 4" id="KW-0371">Homeobox</keyword>
<dbReference type="GO" id="GO:0000981">
    <property type="term" value="F:DNA-binding transcription factor activity, RNA polymerase II-specific"/>
    <property type="evidence" value="ECO:0007669"/>
    <property type="project" value="InterPro"/>
</dbReference>
<dbReference type="CDD" id="cd00086">
    <property type="entry name" value="homeodomain"/>
    <property type="match status" value="1"/>
</dbReference>
<dbReference type="GeneID" id="91098452"/>
<dbReference type="SUPFAM" id="SSF46689">
    <property type="entry name" value="Homeodomain-like"/>
    <property type="match status" value="1"/>
</dbReference>
<keyword evidence="9" id="KW-1185">Reference proteome</keyword>
<dbReference type="InterPro" id="IPR001356">
    <property type="entry name" value="HD"/>
</dbReference>
<dbReference type="InterPro" id="IPR017970">
    <property type="entry name" value="Homeobox_CS"/>
</dbReference>
<dbReference type="GO" id="GO:0005634">
    <property type="term" value="C:nucleus"/>
    <property type="evidence" value="ECO:0007669"/>
    <property type="project" value="UniProtKB-SubCell"/>
</dbReference>
<evidence type="ECO:0000313" key="9">
    <source>
        <dbReference type="Proteomes" id="UP001355207"/>
    </source>
</evidence>
<protein>
    <recommendedName>
        <fullName evidence="7">Homeobox domain-containing protein</fullName>
    </recommendedName>
</protein>
<dbReference type="PANTHER" id="PTHR24327:SF41">
    <property type="entry name" value="BRAIN-SPECIFIC HOMEOBOX PROTEIN"/>
    <property type="match status" value="1"/>
</dbReference>
<organism evidence="8 9">
    <name type="scientific">Kwoniella dendrophila CBS 6074</name>
    <dbReference type="NCBI Taxonomy" id="1295534"/>
    <lineage>
        <taxon>Eukaryota</taxon>
        <taxon>Fungi</taxon>
        <taxon>Dikarya</taxon>
        <taxon>Basidiomycota</taxon>
        <taxon>Agaricomycotina</taxon>
        <taxon>Tremellomycetes</taxon>
        <taxon>Tremellales</taxon>
        <taxon>Cryptococcaceae</taxon>
        <taxon>Kwoniella</taxon>
    </lineage>
</organism>
<evidence type="ECO:0000256" key="4">
    <source>
        <dbReference type="PROSITE-ProRule" id="PRU00108"/>
    </source>
</evidence>
<comment type="subcellular location">
    <subcellularLocation>
        <location evidence="4 5">Nucleus</location>
    </subcellularLocation>
</comment>
<dbReference type="GO" id="GO:0000978">
    <property type="term" value="F:RNA polymerase II cis-regulatory region sequence-specific DNA binding"/>
    <property type="evidence" value="ECO:0007669"/>
    <property type="project" value="TreeGrafter"/>
</dbReference>
<accession>A0AAX4K7M8</accession>
<dbReference type="Pfam" id="PF00046">
    <property type="entry name" value="Homeodomain"/>
    <property type="match status" value="1"/>
</dbReference>
<feature type="DNA-binding region" description="Homeobox" evidence="4">
    <location>
        <begin position="388"/>
        <end position="447"/>
    </location>
</feature>
<dbReference type="PANTHER" id="PTHR24327">
    <property type="entry name" value="HOMEOBOX PROTEIN"/>
    <property type="match status" value="1"/>
</dbReference>
<proteinExistence type="predicted"/>
<dbReference type="InterPro" id="IPR050460">
    <property type="entry name" value="Distal-less_Homeobox_TF"/>
</dbReference>